<protein>
    <submittedName>
        <fullName evidence="2">PHP domain-containing protein</fullName>
    </submittedName>
</protein>
<dbReference type="NCBIfam" id="NF038032">
    <property type="entry name" value="CehA_McbA_metalo"/>
    <property type="match status" value="1"/>
</dbReference>
<dbReference type="OrthoDB" id="63337at2157"/>
<dbReference type="Gene3D" id="3.20.20.140">
    <property type="entry name" value="Metal-dependent hydrolases"/>
    <property type="match status" value="1"/>
</dbReference>
<dbReference type="EMBL" id="AOIA01000091">
    <property type="protein sequence ID" value="ELY61018.1"/>
    <property type="molecule type" value="Genomic_DNA"/>
</dbReference>
<dbReference type="InterPro" id="IPR004013">
    <property type="entry name" value="PHP_dom"/>
</dbReference>
<dbReference type="GO" id="GO:0035312">
    <property type="term" value="F:5'-3' DNA exonuclease activity"/>
    <property type="evidence" value="ECO:0007669"/>
    <property type="project" value="TreeGrafter"/>
</dbReference>
<evidence type="ECO:0000313" key="3">
    <source>
        <dbReference type="Proteomes" id="UP000011531"/>
    </source>
</evidence>
<dbReference type="InterPro" id="IPR016195">
    <property type="entry name" value="Pol/histidinol_Pase-like"/>
</dbReference>
<dbReference type="PATRIC" id="fig|1227498.3.peg.1888"/>
<dbReference type="Proteomes" id="UP000011531">
    <property type="component" value="Unassembled WGS sequence"/>
</dbReference>
<dbReference type="PANTHER" id="PTHR42924:SF3">
    <property type="entry name" value="POLYMERASE_HISTIDINOL PHOSPHATASE N-TERMINAL DOMAIN-CONTAINING PROTEIN"/>
    <property type="match status" value="1"/>
</dbReference>
<gene>
    <name evidence="2" type="ORF">C492_09760</name>
</gene>
<comment type="caution">
    <text evidence="2">The sequence shown here is derived from an EMBL/GenBank/DDBJ whole genome shotgun (WGS) entry which is preliminary data.</text>
</comment>
<dbReference type="SUPFAM" id="SSF89550">
    <property type="entry name" value="PHP domain-like"/>
    <property type="match status" value="1"/>
</dbReference>
<sequence length="235" mass="24409">MTASDGAATRRYDLQVHTDASPCSRAPPERVAAAAVDAGLDGIAVTDHDTLANVEAVRNAAPDDLEVISAVEVTTTQGHLLALEVAETPPRADPMAVVDHVHRQGGVAVLSHPFDALRQSYGTDLEALAVAVDGVEAVNSRCVCRRFNERAAAFATANDLPATGGSDAHFPMELGRAHTVVKGGGTLADALRDGRVRPGGRGRYLSGHVATKLHQGLALSDRAVDAIAPGRAPPR</sequence>
<feature type="domain" description="Polymerase/histidinol phosphatase N-terminal" evidence="1">
    <location>
        <begin position="12"/>
        <end position="77"/>
    </location>
</feature>
<evidence type="ECO:0000259" key="1">
    <source>
        <dbReference type="SMART" id="SM00481"/>
    </source>
</evidence>
<accession>L9XK77</accession>
<dbReference type="Pfam" id="PF13263">
    <property type="entry name" value="PHP_C"/>
    <property type="match status" value="1"/>
</dbReference>
<evidence type="ECO:0000313" key="2">
    <source>
        <dbReference type="EMBL" id="ELY61018.1"/>
    </source>
</evidence>
<dbReference type="InterPro" id="IPR003141">
    <property type="entry name" value="Pol/His_phosphatase_N"/>
</dbReference>
<keyword evidence="3" id="KW-1185">Reference proteome</keyword>
<dbReference type="InterPro" id="IPR052018">
    <property type="entry name" value="PHP_domain"/>
</dbReference>
<proteinExistence type="predicted"/>
<dbReference type="AlphaFoldDB" id="L9XK77"/>
<organism evidence="2 3">
    <name type="scientific">Natronococcus jeotgali DSM 18795</name>
    <dbReference type="NCBI Taxonomy" id="1227498"/>
    <lineage>
        <taxon>Archaea</taxon>
        <taxon>Methanobacteriati</taxon>
        <taxon>Methanobacteriota</taxon>
        <taxon>Stenosarchaea group</taxon>
        <taxon>Halobacteria</taxon>
        <taxon>Halobacteriales</taxon>
        <taxon>Natrialbaceae</taxon>
        <taxon>Natronococcus</taxon>
    </lineage>
</organism>
<dbReference type="STRING" id="1227498.C492_09760"/>
<dbReference type="PANTHER" id="PTHR42924">
    <property type="entry name" value="EXONUCLEASE"/>
    <property type="match status" value="1"/>
</dbReference>
<dbReference type="SMART" id="SM00481">
    <property type="entry name" value="POLIIIAc"/>
    <property type="match status" value="1"/>
</dbReference>
<dbReference type="CDD" id="cd07432">
    <property type="entry name" value="PHP_HisPPase"/>
    <property type="match status" value="1"/>
</dbReference>
<dbReference type="RefSeq" id="WP_008422818.1">
    <property type="nucleotide sequence ID" value="NZ_AOIA01000091.1"/>
</dbReference>
<dbReference type="Pfam" id="PF02811">
    <property type="entry name" value="PHP"/>
    <property type="match status" value="1"/>
</dbReference>
<name>L9XK77_9EURY</name>
<reference evidence="2 3" key="1">
    <citation type="journal article" date="2014" name="PLoS Genet.">
        <title>Phylogenetically driven sequencing of extremely halophilic archaea reveals strategies for static and dynamic osmo-response.</title>
        <authorList>
            <person name="Becker E.A."/>
            <person name="Seitzer P.M."/>
            <person name="Tritt A."/>
            <person name="Larsen D."/>
            <person name="Krusor M."/>
            <person name="Yao A.I."/>
            <person name="Wu D."/>
            <person name="Madern D."/>
            <person name="Eisen J.A."/>
            <person name="Darling A.E."/>
            <person name="Facciotti M.T."/>
        </authorList>
    </citation>
    <scope>NUCLEOTIDE SEQUENCE [LARGE SCALE GENOMIC DNA]</scope>
    <source>
        <strain evidence="2 3">DSM 18795</strain>
    </source>
</reference>
<dbReference type="GO" id="GO:0004534">
    <property type="term" value="F:5'-3' RNA exonuclease activity"/>
    <property type="evidence" value="ECO:0007669"/>
    <property type="project" value="TreeGrafter"/>
</dbReference>